<dbReference type="Proteomes" id="UP001155483">
    <property type="component" value="Unassembled WGS sequence"/>
</dbReference>
<proteinExistence type="predicted"/>
<accession>A0A9X3B759</accession>
<keyword evidence="3" id="KW-1185">Reference proteome</keyword>
<comment type="caution">
    <text evidence="2">The sequence shown here is derived from an EMBL/GenBank/DDBJ whole genome shotgun (WGS) entry which is preliminary data.</text>
</comment>
<protein>
    <submittedName>
        <fullName evidence="2">Uncharacterized protein</fullName>
    </submittedName>
</protein>
<gene>
    <name evidence="2" type="ORF">OCK74_03380</name>
</gene>
<dbReference type="RefSeq" id="WP_279295580.1">
    <property type="nucleotide sequence ID" value="NZ_JAOTIF010000001.1"/>
</dbReference>
<evidence type="ECO:0000256" key="1">
    <source>
        <dbReference type="SAM" id="Phobius"/>
    </source>
</evidence>
<keyword evidence="1" id="KW-0812">Transmembrane</keyword>
<keyword evidence="1" id="KW-1133">Transmembrane helix</keyword>
<organism evidence="2 3">
    <name type="scientific">Paraflavisolibacter caeni</name>
    <dbReference type="NCBI Taxonomy" id="2982496"/>
    <lineage>
        <taxon>Bacteria</taxon>
        <taxon>Pseudomonadati</taxon>
        <taxon>Bacteroidota</taxon>
        <taxon>Chitinophagia</taxon>
        <taxon>Chitinophagales</taxon>
        <taxon>Chitinophagaceae</taxon>
        <taxon>Paraflavisolibacter</taxon>
    </lineage>
</organism>
<name>A0A9X3B759_9BACT</name>
<reference evidence="2" key="2">
    <citation type="submission" date="2023-04" db="EMBL/GenBank/DDBJ databases">
        <title>Paracnuella aquatica gen. nov., sp. nov., a member of the family Chitinophagaceae isolated from a hot spring.</title>
        <authorList>
            <person name="Wang C."/>
        </authorList>
    </citation>
    <scope>NUCLEOTIDE SEQUENCE</scope>
    <source>
        <strain evidence="2">LB-8</strain>
    </source>
</reference>
<dbReference type="EMBL" id="JAOTIF010000001">
    <property type="protein sequence ID" value="MCU7548136.1"/>
    <property type="molecule type" value="Genomic_DNA"/>
</dbReference>
<dbReference type="AlphaFoldDB" id="A0A9X3B759"/>
<feature type="transmembrane region" description="Helical" evidence="1">
    <location>
        <begin position="109"/>
        <end position="129"/>
    </location>
</feature>
<reference evidence="2" key="1">
    <citation type="submission" date="2022-09" db="EMBL/GenBank/DDBJ databases">
        <authorList>
            <person name="Yuan C."/>
            <person name="Ke Z."/>
        </authorList>
    </citation>
    <scope>NUCLEOTIDE SEQUENCE</scope>
    <source>
        <strain evidence="2">LB-8</strain>
    </source>
</reference>
<evidence type="ECO:0000313" key="2">
    <source>
        <dbReference type="EMBL" id="MCU7548136.1"/>
    </source>
</evidence>
<keyword evidence="1" id="KW-0472">Membrane</keyword>
<feature type="transmembrane region" description="Helical" evidence="1">
    <location>
        <begin position="78"/>
        <end position="94"/>
    </location>
</feature>
<sequence length="210" mass="24316">MGNTQTQTTSRLAKKKSMAKWLKKILLKGNERVTYRIEETKIEKTSLDEAKFYLEQAEKQLQDSVDTGQIITERATNMLNLTSALLIALVAYSIDRWETNKYWDLMLEMAIWGSVVLAIISGLLIAAILPKDYCIPGWTPCKIFESRSFNEGADENLRQKNVILNLIMSYENDIKENRTLNRKRWTLLNFSMLIIVIAPLFFAAHYLLFR</sequence>
<evidence type="ECO:0000313" key="3">
    <source>
        <dbReference type="Proteomes" id="UP001155483"/>
    </source>
</evidence>
<feature type="transmembrane region" description="Helical" evidence="1">
    <location>
        <begin position="187"/>
        <end position="208"/>
    </location>
</feature>